<accession>A0ABR1QH93</accession>
<dbReference type="PANTHER" id="PTHR12918:SF1">
    <property type="entry name" value="CYSTEINE DIOXYGENASE TYPE 1"/>
    <property type="match status" value="1"/>
</dbReference>
<comment type="cofactor">
    <cofactor evidence="7">
        <name>Fe cation</name>
        <dbReference type="ChEBI" id="CHEBI:24875"/>
    </cofactor>
    <text evidence="7">Binds 1 Fe cation per subunit.</text>
</comment>
<evidence type="ECO:0000313" key="9">
    <source>
        <dbReference type="EMBL" id="KAK7956121.1"/>
    </source>
</evidence>
<evidence type="ECO:0000256" key="2">
    <source>
        <dbReference type="ARBA" id="ARBA00013133"/>
    </source>
</evidence>
<reference evidence="9 10" key="1">
    <citation type="submission" date="2023-01" db="EMBL/GenBank/DDBJ databases">
        <title>Analysis of 21 Apiospora genomes using comparative genomics revels a genus with tremendous synthesis potential of carbohydrate active enzymes and secondary metabolites.</title>
        <authorList>
            <person name="Sorensen T."/>
        </authorList>
    </citation>
    <scope>NUCLEOTIDE SEQUENCE [LARGE SCALE GENOMIC DNA]</scope>
    <source>
        <strain evidence="9 10">CBS 24483</strain>
    </source>
</reference>
<evidence type="ECO:0000256" key="7">
    <source>
        <dbReference type="RuleBase" id="RU366010"/>
    </source>
</evidence>
<keyword evidence="6 7" id="KW-0408">Iron</keyword>
<dbReference type="EMBL" id="JAQQWE010000004">
    <property type="protein sequence ID" value="KAK7956121.1"/>
    <property type="molecule type" value="Genomic_DNA"/>
</dbReference>
<evidence type="ECO:0000256" key="6">
    <source>
        <dbReference type="ARBA" id="ARBA00023004"/>
    </source>
</evidence>
<evidence type="ECO:0000256" key="8">
    <source>
        <dbReference type="SAM" id="MobiDB-lite"/>
    </source>
</evidence>
<dbReference type="SUPFAM" id="SSF51182">
    <property type="entry name" value="RmlC-like cupins"/>
    <property type="match status" value="1"/>
</dbReference>
<keyword evidence="4 7" id="KW-0223">Dioxygenase</keyword>
<evidence type="ECO:0000256" key="1">
    <source>
        <dbReference type="ARBA" id="ARBA00006622"/>
    </source>
</evidence>
<comment type="similarity">
    <text evidence="1 7">Belongs to the cysteine dioxygenase family.</text>
</comment>
<evidence type="ECO:0000256" key="5">
    <source>
        <dbReference type="ARBA" id="ARBA00023002"/>
    </source>
</evidence>
<keyword evidence="3 7" id="KW-0479">Metal-binding</keyword>
<evidence type="ECO:0000313" key="10">
    <source>
        <dbReference type="Proteomes" id="UP001391051"/>
    </source>
</evidence>
<feature type="compositionally biased region" description="Polar residues" evidence="8">
    <location>
        <begin position="67"/>
        <end position="80"/>
    </location>
</feature>
<dbReference type="Pfam" id="PF05995">
    <property type="entry name" value="CDO_I"/>
    <property type="match status" value="2"/>
</dbReference>
<protein>
    <recommendedName>
        <fullName evidence="2 7">Cysteine dioxygenase</fullName>
        <ecNumber evidence="2 7">1.13.11.20</ecNumber>
    </recommendedName>
</protein>
<dbReference type="RefSeq" id="XP_066701427.1">
    <property type="nucleotide sequence ID" value="XM_066841565.1"/>
</dbReference>
<dbReference type="Gene3D" id="2.60.120.10">
    <property type="entry name" value="Jelly Rolls"/>
    <property type="match status" value="1"/>
</dbReference>
<feature type="region of interest" description="Disordered" evidence="8">
    <location>
        <begin position="62"/>
        <end position="91"/>
    </location>
</feature>
<dbReference type="Proteomes" id="UP001391051">
    <property type="component" value="Unassembled WGS sequence"/>
</dbReference>
<evidence type="ECO:0000256" key="3">
    <source>
        <dbReference type="ARBA" id="ARBA00022723"/>
    </source>
</evidence>
<keyword evidence="5 7" id="KW-0560">Oxidoreductase</keyword>
<dbReference type="InterPro" id="IPR014710">
    <property type="entry name" value="RmlC-like_jellyroll"/>
</dbReference>
<dbReference type="InterPro" id="IPR010300">
    <property type="entry name" value="CDO_1"/>
</dbReference>
<dbReference type="GeneID" id="92074627"/>
<dbReference type="PANTHER" id="PTHR12918">
    <property type="entry name" value="CYSTEINE DIOXYGENASE"/>
    <property type="match status" value="1"/>
</dbReference>
<keyword evidence="10" id="KW-1185">Reference proteome</keyword>
<organism evidence="9 10">
    <name type="scientific">Apiospora aurea</name>
    <dbReference type="NCBI Taxonomy" id="335848"/>
    <lineage>
        <taxon>Eukaryota</taxon>
        <taxon>Fungi</taxon>
        <taxon>Dikarya</taxon>
        <taxon>Ascomycota</taxon>
        <taxon>Pezizomycotina</taxon>
        <taxon>Sordariomycetes</taxon>
        <taxon>Xylariomycetidae</taxon>
        <taxon>Amphisphaeriales</taxon>
        <taxon>Apiosporaceae</taxon>
        <taxon>Apiospora</taxon>
    </lineage>
</organism>
<dbReference type="GO" id="GO:0051213">
    <property type="term" value="F:dioxygenase activity"/>
    <property type="evidence" value="ECO:0007669"/>
    <property type="project" value="UniProtKB-KW"/>
</dbReference>
<dbReference type="InterPro" id="IPR011051">
    <property type="entry name" value="RmlC_Cupin_sf"/>
</dbReference>
<proteinExistence type="inferred from homology"/>
<evidence type="ECO:0000256" key="4">
    <source>
        <dbReference type="ARBA" id="ARBA00022964"/>
    </source>
</evidence>
<comment type="catalytic activity">
    <reaction evidence="7">
        <text>L-cysteine + O2 = 3-sulfino-L-alanine + H(+)</text>
        <dbReference type="Rhea" id="RHEA:20441"/>
        <dbReference type="ChEBI" id="CHEBI:15378"/>
        <dbReference type="ChEBI" id="CHEBI:15379"/>
        <dbReference type="ChEBI" id="CHEBI:35235"/>
        <dbReference type="ChEBI" id="CHEBI:61085"/>
        <dbReference type="EC" id="1.13.11.20"/>
    </reaction>
</comment>
<gene>
    <name evidence="9" type="ORF">PG986_005343</name>
</gene>
<dbReference type="EC" id="1.13.11.20" evidence="2 7"/>
<name>A0ABR1QH93_9PEZI</name>
<sequence length="222" mass="24598">MDRFDTLVESLKDILGPSSGITSDDVDVGDLMHAMEQYTSDDREWSPYAMADPSRAYTRNLVDEGNGKSNLVRNGSTNHHSMGRPPGHQANTDRTVTVQLILVWSPGKASPIHDHGNAHCVMKILRGTLTETRYDFPDGDKNKPMQVKSTSHHKENAVAYMADELGVHRISNEGSDFAVSLHLYTPPNVAKSGCNIFDLRSGKKSHVPKCGYFSKFGRILKE</sequence>
<dbReference type="CDD" id="cd10548">
    <property type="entry name" value="cupin_CDO"/>
    <property type="match status" value="1"/>
</dbReference>
<comment type="caution">
    <text evidence="9">The sequence shown here is derived from an EMBL/GenBank/DDBJ whole genome shotgun (WGS) entry which is preliminary data.</text>
</comment>